<dbReference type="AlphaFoldDB" id="A0A9D2DJW0"/>
<organism evidence="1 2">
    <name type="scientific">Candidatus Olsenella stercoravium</name>
    <dbReference type="NCBI Taxonomy" id="2838713"/>
    <lineage>
        <taxon>Bacteria</taxon>
        <taxon>Bacillati</taxon>
        <taxon>Actinomycetota</taxon>
        <taxon>Coriobacteriia</taxon>
        <taxon>Coriobacteriales</taxon>
        <taxon>Atopobiaceae</taxon>
        <taxon>Olsenella</taxon>
    </lineage>
</organism>
<dbReference type="Proteomes" id="UP000824029">
    <property type="component" value="Unassembled WGS sequence"/>
</dbReference>
<evidence type="ECO:0000313" key="1">
    <source>
        <dbReference type="EMBL" id="HIZ18297.1"/>
    </source>
</evidence>
<reference evidence="1" key="2">
    <citation type="submission" date="2021-04" db="EMBL/GenBank/DDBJ databases">
        <authorList>
            <person name="Gilroy R."/>
        </authorList>
    </citation>
    <scope>NUCLEOTIDE SEQUENCE</scope>
    <source>
        <strain evidence="1">ChiHecolR3B27-1887</strain>
    </source>
</reference>
<sequence length="96" mass="10703">MSLIVSHESALCYWLTKTGDECVPDYADVKTVAQVSASMREVREALLPNAASPMEVLLVLAFVLPPRLGGWGFPEIQVNQRIDVDEHLTDFGRKLF</sequence>
<dbReference type="EMBL" id="DXBZ01000077">
    <property type="protein sequence ID" value="HIZ18297.1"/>
    <property type="molecule type" value="Genomic_DNA"/>
</dbReference>
<accession>A0A9D2DJW0</accession>
<comment type="caution">
    <text evidence="1">The sequence shown here is derived from an EMBL/GenBank/DDBJ whole genome shotgun (WGS) entry which is preliminary data.</text>
</comment>
<evidence type="ECO:0000313" key="2">
    <source>
        <dbReference type="Proteomes" id="UP000824029"/>
    </source>
</evidence>
<reference evidence="1" key="1">
    <citation type="journal article" date="2021" name="PeerJ">
        <title>Extensive microbial diversity within the chicken gut microbiome revealed by metagenomics and culture.</title>
        <authorList>
            <person name="Gilroy R."/>
            <person name="Ravi A."/>
            <person name="Getino M."/>
            <person name="Pursley I."/>
            <person name="Horton D.L."/>
            <person name="Alikhan N.F."/>
            <person name="Baker D."/>
            <person name="Gharbi K."/>
            <person name="Hall N."/>
            <person name="Watson M."/>
            <person name="Adriaenssens E.M."/>
            <person name="Foster-Nyarko E."/>
            <person name="Jarju S."/>
            <person name="Secka A."/>
            <person name="Antonio M."/>
            <person name="Oren A."/>
            <person name="Chaudhuri R.R."/>
            <person name="La Ragione R."/>
            <person name="Hildebrand F."/>
            <person name="Pallen M.J."/>
        </authorList>
    </citation>
    <scope>NUCLEOTIDE SEQUENCE</scope>
    <source>
        <strain evidence="1">ChiHecolR3B27-1887</strain>
    </source>
</reference>
<protein>
    <submittedName>
        <fullName evidence="1">Uncharacterized protein</fullName>
    </submittedName>
</protein>
<gene>
    <name evidence="1" type="ORF">IAA22_04200</name>
</gene>
<name>A0A9D2DJW0_9ACTN</name>
<proteinExistence type="predicted"/>